<dbReference type="AlphaFoldDB" id="A0A1Y0B1I1"/>
<gene>
    <name evidence="1" type="ORF">AEK19_MT0999</name>
</gene>
<sequence>MQRHVEMLTLSFEVENLFKCCPDLLAILIQKDLPSAKEFILRGSEKNSK</sequence>
<proteinExistence type="predicted"/>
<organism evidence="1">
    <name type="scientific">Utricularia reniformis</name>
    <dbReference type="NCBI Taxonomy" id="192314"/>
    <lineage>
        <taxon>Eukaryota</taxon>
        <taxon>Viridiplantae</taxon>
        <taxon>Streptophyta</taxon>
        <taxon>Embryophyta</taxon>
        <taxon>Tracheophyta</taxon>
        <taxon>Spermatophyta</taxon>
        <taxon>Magnoliopsida</taxon>
        <taxon>eudicotyledons</taxon>
        <taxon>Gunneridae</taxon>
        <taxon>Pentapetalae</taxon>
        <taxon>asterids</taxon>
        <taxon>lamiids</taxon>
        <taxon>Lamiales</taxon>
        <taxon>Lentibulariaceae</taxon>
        <taxon>Utricularia</taxon>
    </lineage>
</organism>
<evidence type="ECO:0000313" key="1">
    <source>
        <dbReference type="EMBL" id="ART31223.1"/>
    </source>
</evidence>
<name>A0A1Y0B1I1_9LAMI</name>
<reference evidence="1" key="1">
    <citation type="submission" date="2017-03" db="EMBL/GenBank/DDBJ databases">
        <title>The mitochondrial genome of the carnivorous plant Utricularia reniformis (Lentibulariaceae): structure, comparative analysis and evolutionary landmarks.</title>
        <authorList>
            <person name="Silva S.R."/>
            <person name="Alvarenga D.O."/>
            <person name="Michael T.P."/>
            <person name="Miranda V.F.O."/>
            <person name="Varani A.M."/>
        </authorList>
    </citation>
    <scope>NUCLEOTIDE SEQUENCE</scope>
</reference>
<protein>
    <submittedName>
        <fullName evidence="1">Uncharacterized protein</fullName>
    </submittedName>
</protein>
<accession>A0A1Y0B1I1</accession>
<geneLocation type="mitochondrion" evidence="1"/>
<keyword evidence="1" id="KW-0496">Mitochondrion</keyword>
<dbReference type="EMBL" id="KY774314">
    <property type="protein sequence ID" value="ART31223.1"/>
    <property type="molecule type" value="Genomic_DNA"/>
</dbReference>